<sequence>MRRDRERLEDIFLSVKKKADQKAATNIYHILAALVYACPACRTQLPDPETFKKHFESKHPKTPTSSRIG</sequence>
<organism evidence="6 7">
    <name type="scientific">Neovison vison</name>
    <name type="common">American mink</name>
    <name type="synonym">Mustela vison</name>
    <dbReference type="NCBI Taxonomy" id="452646"/>
    <lineage>
        <taxon>Eukaryota</taxon>
        <taxon>Metazoa</taxon>
        <taxon>Chordata</taxon>
        <taxon>Craniata</taxon>
        <taxon>Vertebrata</taxon>
        <taxon>Euteleostomi</taxon>
        <taxon>Mammalia</taxon>
        <taxon>Eutheria</taxon>
        <taxon>Laurasiatheria</taxon>
        <taxon>Carnivora</taxon>
        <taxon>Caniformia</taxon>
        <taxon>Musteloidea</taxon>
        <taxon>Mustelidae</taxon>
        <taxon>Mustelinae</taxon>
        <taxon>Neogale</taxon>
    </lineage>
</organism>
<reference evidence="6" key="1">
    <citation type="submission" date="2025-08" db="UniProtKB">
        <authorList>
            <consortium name="Ensembl"/>
        </authorList>
    </citation>
    <scope>IDENTIFICATION</scope>
</reference>
<dbReference type="InterPro" id="IPR026939">
    <property type="entry name" value="ZNF706/At2g23090_sf"/>
</dbReference>
<protein>
    <recommendedName>
        <fullName evidence="5">C2H2-type domain-containing protein</fullName>
    </recommendedName>
</protein>
<evidence type="ECO:0000256" key="2">
    <source>
        <dbReference type="ARBA" id="ARBA00004496"/>
    </source>
</evidence>
<dbReference type="AlphaFoldDB" id="A0A8C7AMA0"/>
<dbReference type="InterPro" id="IPR013087">
    <property type="entry name" value="Znf_C2H2_type"/>
</dbReference>
<feature type="domain" description="C2H2-type" evidence="5">
    <location>
        <begin position="38"/>
        <end position="59"/>
    </location>
</feature>
<dbReference type="Gene3D" id="4.10.1050.10">
    <property type="entry name" value="At2g23090-like"/>
    <property type="match status" value="1"/>
</dbReference>
<evidence type="ECO:0000256" key="1">
    <source>
        <dbReference type="ARBA" id="ARBA00004123"/>
    </source>
</evidence>
<evidence type="ECO:0000259" key="5">
    <source>
        <dbReference type="PROSITE" id="PS00028"/>
    </source>
</evidence>
<evidence type="ECO:0000256" key="3">
    <source>
        <dbReference type="ARBA" id="ARBA00022490"/>
    </source>
</evidence>
<keyword evidence="7" id="KW-1185">Reference proteome</keyword>
<dbReference type="Proteomes" id="UP000694425">
    <property type="component" value="Unplaced"/>
</dbReference>
<keyword evidence="3" id="KW-0963">Cytoplasm</keyword>
<name>A0A8C7AMA0_NEOVI</name>
<accession>A0A8C7AMA0</accession>
<dbReference type="InterPro" id="IPR045230">
    <property type="entry name" value="MBS1/2-like"/>
</dbReference>
<keyword evidence="4" id="KW-0539">Nucleus</keyword>
<dbReference type="Ensembl" id="ENSNVIT00000011187.1">
    <property type="protein sequence ID" value="ENSNVIP00000009575.1"/>
    <property type="gene ID" value="ENSNVIG00000007560.1"/>
</dbReference>
<dbReference type="GO" id="GO:0005634">
    <property type="term" value="C:nucleus"/>
    <property type="evidence" value="ECO:0007669"/>
    <property type="project" value="UniProtKB-SubCell"/>
</dbReference>
<evidence type="ECO:0000313" key="6">
    <source>
        <dbReference type="Ensembl" id="ENSNVIP00000009575.1"/>
    </source>
</evidence>
<comment type="subcellular location">
    <subcellularLocation>
        <location evidence="2">Cytoplasm</location>
    </subcellularLocation>
    <subcellularLocation>
        <location evidence="1">Nucleus</location>
    </subcellularLocation>
</comment>
<proteinExistence type="predicted"/>
<dbReference type="PROSITE" id="PS00028">
    <property type="entry name" value="ZINC_FINGER_C2H2_1"/>
    <property type="match status" value="1"/>
</dbReference>
<dbReference type="GO" id="GO:0005737">
    <property type="term" value="C:cytoplasm"/>
    <property type="evidence" value="ECO:0007669"/>
    <property type="project" value="UniProtKB-SubCell"/>
</dbReference>
<reference evidence="6" key="2">
    <citation type="submission" date="2025-09" db="UniProtKB">
        <authorList>
            <consortium name="Ensembl"/>
        </authorList>
    </citation>
    <scope>IDENTIFICATION</scope>
</reference>
<evidence type="ECO:0000313" key="7">
    <source>
        <dbReference type="Proteomes" id="UP000694425"/>
    </source>
</evidence>
<dbReference type="SUPFAM" id="SSF118359">
    <property type="entry name" value="Expressed protein At2g23090/F21P24.15"/>
    <property type="match status" value="1"/>
</dbReference>
<dbReference type="PANTHER" id="PTHR21213">
    <property type="entry name" value="GEO09665P1-RELATED"/>
    <property type="match status" value="1"/>
</dbReference>
<evidence type="ECO:0000256" key="4">
    <source>
        <dbReference type="ARBA" id="ARBA00023242"/>
    </source>
</evidence>
<dbReference type="PANTHER" id="PTHR21213:SF0">
    <property type="entry name" value="ZINC FINGER PROTEIN 706"/>
    <property type="match status" value="1"/>
</dbReference>